<evidence type="ECO:0000313" key="3">
    <source>
        <dbReference type="EMBL" id="GLS73798.1"/>
    </source>
</evidence>
<evidence type="ECO:0000259" key="2">
    <source>
        <dbReference type="PROSITE" id="PS50801"/>
    </source>
</evidence>
<gene>
    <name evidence="3" type="primary">rsbR</name>
    <name evidence="3" type="ORF">GCM10007890_58130</name>
</gene>
<reference evidence="4" key="1">
    <citation type="journal article" date="2019" name="Int. J. Syst. Evol. Microbiol.">
        <title>The Global Catalogue of Microorganisms (GCM) 10K type strain sequencing project: providing services to taxonomists for standard genome sequencing and annotation.</title>
        <authorList>
            <consortium name="The Broad Institute Genomics Platform"/>
            <consortium name="The Broad Institute Genome Sequencing Center for Infectious Disease"/>
            <person name="Wu L."/>
            <person name="Ma J."/>
        </authorList>
    </citation>
    <scope>NUCLEOTIDE SEQUENCE [LARGE SCALE GENOMIC DNA]</scope>
    <source>
        <strain evidence="4">NBRC 103632</strain>
    </source>
</reference>
<sequence>MAMDGVGVLSRTVAEDEAGILDAWLGHLKEGGSMQTGRIREAELQTQARTVLGQFRDALASGGADANGEAYAPLRETLADISRSRALQGFTPTDTANFVLSLKEPVFEALRRTCGTDASELASGLWVTGKVLDQLGLHTMEVFLASREEVIGRQGQEIAELSTPVIRLWDGILALPLIGTLDSARTGVVMENLLQAIVDEQAEIAIIDITGVPTVDTLVAQHLLKTVAAARLMGADCIISGIRPQIALTMVHLGVELNVVSKATLADAFAVALRRTGRKVVRQQTAQADERR</sequence>
<dbReference type="PANTHER" id="PTHR33745">
    <property type="entry name" value="RSBT ANTAGONIST PROTEIN RSBS-RELATED"/>
    <property type="match status" value="1"/>
</dbReference>
<dbReference type="InterPro" id="IPR036513">
    <property type="entry name" value="STAS_dom_sf"/>
</dbReference>
<dbReference type="SUPFAM" id="SSF52091">
    <property type="entry name" value="SpoIIaa-like"/>
    <property type="match status" value="1"/>
</dbReference>
<dbReference type="InterPro" id="IPR051932">
    <property type="entry name" value="Bact_StressResp_Reg"/>
</dbReference>
<evidence type="ECO:0000313" key="4">
    <source>
        <dbReference type="Proteomes" id="UP001157440"/>
    </source>
</evidence>
<keyword evidence="1" id="KW-0597">Phosphoprotein</keyword>
<dbReference type="EMBL" id="BSPL01000031">
    <property type="protein sequence ID" value="GLS73798.1"/>
    <property type="molecule type" value="Genomic_DNA"/>
</dbReference>
<dbReference type="InterPro" id="IPR002645">
    <property type="entry name" value="STAS_dom"/>
</dbReference>
<dbReference type="Pfam" id="PF14361">
    <property type="entry name" value="RsbRD_N"/>
    <property type="match status" value="1"/>
</dbReference>
<dbReference type="PANTHER" id="PTHR33745:SF3">
    <property type="entry name" value="RSBT CO-ANTAGONIST PROTEIN RSBRC"/>
    <property type="match status" value="1"/>
</dbReference>
<keyword evidence="4" id="KW-1185">Reference proteome</keyword>
<feature type="domain" description="STAS" evidence="2">
    <location>
        <begin position="162"/>
        <end position="276"/>
    </location>
</feature>
<dbReference type="Pfam" id="PF01740">
    <property type="entry name" value="STAS"/>
    <property type="match status" value="1"/>
</dbReference>
<dbReference type="PROSITE" id="PS50801">
    <property type="entry name" value="STAS"/>
    <property type="match status" value="1"/>
</dbReference>
<dbReference type="Proteomes" id="UP001157440">
    <property type="component" value="Unassembled WGS sequence"/>
</dbReference>
<dbReference type="AlphaFoldDB" id="A0AA37WWX2"/>
<organism evidence="3 4">
    <name type="scientific">Methylobacterium tardum</name>
    <dbReference type="NCBI Taxonomy" id="374432"/>
    <lineage>
        <taxon>Bacteria</taxon>
        <taxon>Pseudomonadati</taxon>
        <taxon>Pseudomonadota</taxon>
        <taxon>Alphaproteobacteria</taxon>
        <taxon>Hyphomicrobiales</taxon>
        <taxon>Methylobacteriaceae</taxon>
        <taxon>Methylobacterium</taxon>
    </lineage>
</organism>
<evidence type="ECO:0000256" key="1">
    <source>
        <dbReference type="ARBA" id="ARBA00022553"/>
    </source>
</evidence>
<protein>
    <submittedName>
        <fullName evidence="3">Polyvinyl alcohol dehydrogenase</fullName>
    </submittedName>
</protein>
<dbReference type="CDD" id="cd07041">
    <property type="entry name" value="STAS_RsbR_RsbS_like"/>
    <property type="match status" value="1"/>
</dbReference>
<comment type="caution">
    <text evidence="3">The sequence shown here is derived from an EMBL/GenBank/DDBJ whole genome shotgun (WGS) entry which is preliminary data.</text>
</comment>
<dbReference type="Gene3D" id="3.30.750.24">
    <property type="entry name" value="STAS domain"/>
    <property type="match status" value="1"/>
</dbReference>
<accession>A0AA37WWX2</accession>
<name>A0AA37WWX2_9HYPH</name>
<proteinExistence type="predicted"/>
<dbReference type="InterPro" id="IPR025751">
    <property type="entry name" value="RsbRD_N_dom"/>
</dbReference>
<dbReference type="RefSeq" id="WP_238199205.1">
    <property type="nucleotide sequence ID" value="NZ_BPQZ01000032.1"/>
</dbReference>